<evidence type="ECO:0000313" key="2">
    <source>
        <dbReference type="Proteomes" id="UP001174691"/>
    </source>
</evidence>
<sequence>MNDQPTGTCLQEDRRSMQQSSVEIANEPGCQTGWSESSPRTYLHETIGNERDSILVSGHAAHNSGSMEGIRAMQESLEQDLQQTIGDPSVSQGMIYDETPRDVGSTCWPPPGQADPWLSGCDRSVAVGDEAYPLPQPGGLSDQSLMMSEVPHVGVLYYEPEEGDVVMMGATPPSTTDTVVNHPGSYG</sequence>
<gene>
    <name evidence="1" type="ORF">NKR19_g7941</name>
</gene>
<dbReference type="Proteomes" id="UP001174691">
    <property type="component" value="Unassembled WGS sequence"/>
</dbReference>
<dbReference type="AlphaFoldDB" id="A0AA38RSE1"/>
<evidence type="ECO:0000313" key="1">
    <source>
        <dbReference type="EMBL" id="KAJ9138052.1"/>
    </source>
</evidence>
<dbReference type="EMBL" id="JANBVN010000149">
    <property type="protein sequence ID" value="KAJ9138052.1"/>
    <property type="molecule type" value="Genomic_DNA"/>
</dbReference>
<accession>A0AA38RSE1</accession>
<keyword evidence="2" id="KW-1185">Reference proteome</keyword>
<proteinExistence type="predicted"/>
<reference evidence="1" key="1">
    <citation type="submission" date="2022-07" db="EMBL/GenBank/DDBJ databases">
        <title>Fungi with potential for degradation of polypropylene.</title>
        <authorList>
            <person name="Gostincar C."/>
        </authorList>
    </citation>
    <scope>NUCLEOTIDE SEQUENCE</scope>
    <source>
        <strain evidence="1">EXF-13287</strain>
    </source>
</reference>
<organism evidence="1 2">
    <name type="scientific">Coniochaeta hoffmannii</name>
    <dbReference type="NCBI Taxonomy" id="91930"/>
    <lineage>
        <taxon>Eukaryota</taxon>
        <taxon>Fungi</taxon>
        <taxon>Dikarya</taxon>
        <taxon>Ascomycota</taxon>
        <taxon>Pezizomycotina</taxon>
        <taxon>Sordariomycetes</taxon>
        <taxon>Sordariomycetidae</taxon>
        <taxon>Coniochaetales</taxon>
        <taxon>Coniochaetaceae</taxon>
        <taxon>Coniochaeta</taxon>
    </lineage>
</organism>
<protein>
    <submittedName>
        <fullName evidence="1">Uncharacterized protein</fullName>
    </submittedName>
</protein>
<comment type="caution">
    <text evidence="1">The sequence shown here is derived from an EMBL/GenBank/DDBJ whole genome shotgun (WGS) entry which is preliminary data.</text>
</comment>
<name>A0AA38RSE1_9PEZI</name>